<accession>A0ABT7VSP5</accession>
<dbReference type="Pfam" id="PF06097">
    <property type="entry name" value="DUF945"/>
    <property type="match status" value="1"/>
</dbReference>
<dbReference type="InterPro" id="IPR010352">
    <property type="entry name" value="DUF945"/>
</dbReference>
<protein>
    <submittedName>
        <fullName evidence="1">DUF945 family protein</fullName>
    </submittedName>
</protein>
<organism evidence="1 2">
    <name type="scientific">Candidatus Marithioploca araucensis</name>
    <dbReference type="NCBI Taxonomy" id="70273"/>
    <lineage>
        <taxon>Bacteria</taxon>
        <taxon>Pseudomonadati</taxon>
        <taxon>Pseudomonadota</taxon>
        <taxon>Gammaproteobacteria</taxon>
        <taxon>Thiotrichales</taxon>
        <taxon>Thiotrichaceae</taxon>
        <taxon>Candidatus Marithioploca</taxon>
    </lineage>
</organism>
<dbReference type="EMBL" id="JAUCGM010000132">
    <property type="protein sequence ID" value="MDM8562381.1"/>
    <property type="molecule type" value="Genomic_DNA"/>
</dbReference>
<reference evidence="1" key="1">
    <citation type="submission" date="2023-06" db="EMBL/GenBank/DDBJ databases">
        <title>Uncultivated large filamentous bacteria from sulfidic sediments reveal new species and different genomic features in energy metabolism and defense.</title>
        <authorList>
            <person name="Fonseca A."/>
        </authorList>
    </citation>
    <scope>NUCLEOTIDE SEQUENCE</scope>
    <source>
        <strain evidence="1">HSG4</strain>
    </source>
</reference>
<evidence type="ECO:0000313" key="1">
    <source>
        <dbReference type="EMBL" id="MDM8562381.1"/>
    </source>
</evidence>
<gene>
    <name evidence="1" type="ORF">QUF54_03410</name>
</gene>
<dbReference type="Proteomes" id="UP001171945">
    <property type="component" value="Unassembled WGS sequence"/>
</dbReference>
<sequence>MKKIISFLIIFLILTAVTIIPYWTGIETERQLDYFNQRFYPANHLKLLESTFQRGWLHSTALSTFETREKIQENTKKPRFIFVHEIDHGFVPIQPIVINTRLHTLEPDAPLSETTNKAVLLKAHTTVQTNGDSLSTLKVPALAFKDNRANLQWQNIQENIFVKENSTIQAEIDSPQIQIDTDQGKIVIQGITFNADLEINADLENHKKVMQGVGRLSITEVRLTAQEIPPIQIEEIKLIGDSKIINDYLTIKLKTDLQQIQIDTDHYGQSYGDIEIHHWHMPTLNQIKKTWEEIRHQDFSPSQQANVAKFRLMPLALTFLNKSPELALTNLNVKTPQGELRGGLQIKMKPLKGGIFAFLNPSSFINALNAQLELHIPQSLLDILIEDENIDNTIRQRLKTWKEKGILKRNDAGYYDSQIQLSEGILQVNGEQKPIATILF</sequence>
<keyword evidence="2" id="KW-1185">Reference proteome</keyword>
<name>A0ABT7VSP5_9GAMM</name>
<evidence type="ECO:0000313" key="2">
    <source>
        <dbReference type="Proteomes" id="UP001171945"/>
    </source>
</evidence>
<proteinExistence type="predicted"/>
<comment type="caution">
    <text evidence="1">The sequence shown here is derived from an EMBL/GenBank/DDBJ whole genome shotgun (WGS) entry which is preliminary data.</text>
</comment>